<evidence type="ECO:0000313" key="13">
    <source>
        <dbReference type="EMBL" id="ORD94510.1"/>
    </source>
</evidence>
<dbReference type="PROSITE" id="PS00108">
    <property type="entry name" value="PROTEIN_KINASE_ST"/>
    <property type="match status" value="1"/>
</dbReference>
<keyword evidence="7 10" id="KW-0067">ATP-binding</keyword>
<organism evidence="13 14">
    <name type="scientific">Enterospora canceri</name>
    <dbReference type="NCBI Taxonomy" id="1081671"/>
    <lineage>
        <taxon>Eukaryota</taxon>
        <taxon>Fungi</taxon>
        <taxon>Fungi incertae sedis</taxon>
        <taxon>Microsporidia</taxon>
        <taxon>Enterocytozoonidae</taxon>
        <taxon>Enterospora</taxon>
    </lineage>
</organism>
<dbReference type="InterPro" id="IPR011009">
    <property type="entry name" value="Kinase-like_dom_sf"/>
</dbReference>
<evidence type="ECO:0000259" key="12">
    <source>
        <dbReference type="PROSITE" id="PS50011"/>
    </source>
</evidence>
<comment type="caution">
    <text evidence="13">The sequence shown here is derived from an EMBL/GenBank/DDBJ whole genome shotgun (WGS) entry which is preliminary data.</text>
</comment>
<keyword evidence="6" id="KW-0418">Kinase</keyword>
<dbReference type="GO" id="GO:0000307">
    <property type="term" value="C:cyclin-dependent protein kinase holoenzyme complex"/>
    <property type="evidence" value="ECO:0007669"/>
    <property type="project" value="TreeGrafter"/>
</dbReference>
<dbReference type="GO" id="GO:0010389">
    <property type="term" value="P:regulation of G2/M transition of mitotic cell cycle"/>
    <property type="evidence" value="ECO:0007669"/>
    <property type="project" value="TreeGrafter"/>
</dbReference>
<dbReference type="PROSITE" id="PS50011">
    <property type="entry name" value="PROTEIN_KINASE_DOM"/>
    <property type="match status" value="1"/>
</dbReference>
<comment type="catalytic activity">
    <reaction evidence="9">
        <text>L-seryl-[protein] + ATP = O-phospho-L-seryl-[protein] + ADP + H(+)</text>
        <dbReference type="Rhea" id="RHEA:17989"/>
        <dbReference type="Rhea" id="RHEA-COMP:9863"/>
        <dbReference type="Rhea" id="RHEA-COMP:11604"/>
        <dbReference type="ChEBI" id="CHEBI:15378"/>
        <dbReference type="ChEBI" id="CHEBI:29999"/>
        <dbReference type="ChEBI" id="CHEBI:30616"/>
        <dbReference type="ChEBI" id="CHEBI:83421"/>
        <dbReference type="ChEBI" id="CHEBI:456216"/>
        <dbReference type="EC" id="2.7.11.22"/>
    </reaction>
</comment>
<dbReference type="PANTHER" id="PTHR24056">
    <property type="entry name" value="CELL DIVISION PROTEIN KINASE"/>
    <property type="match status" value="1"/>
</dbReference>
<comment type="catalytic activity">
    <reaction evidence="8">
        <text>L-threonyl-[protein] + ATP = O-phospho-L-threonyl-[protein] + ADP + H(+)</text>
        <dbReference type="Rhea" id="RHEA:46608"/>
        <dbReference type="Rhea" id="RHEA-COMP:11060"/>
        <dbReference type="Rhea" id="RHEA-COMP:11605"/>
        <dbReference type="ChEBI" id="CHEBI:15378"/>
        <dbReference type="ChEBI" id="CHEBI:30013"/>
        <dbReference type="ChEBI" id="CHEBI:30616"/>
        <dbReference type="ChEBI" id="CHEBI:61977"/>
        <dbReference type="ChEBI" id="CHEBI:456216"/>
        <dbReference type="EC" id="2.7.11.22"/>
    </reaction>
</comment>
<comment type="similarity">
    <text evidence="1">Belongs to the protein kinase superfamily. CMGC Ser/Thr protein kinase family. CDC2/CDKX subfamily.</text>
</comment>
<protein>
    <recommendedName>
        <fullName evidence="2">cyclin-dependent kinase</fullName>
        <ecNumber evidence="2">2.7.11.22</ecNumber>
    </recommendedName>
</protein>
<name>A0A1Y1S8X1_9MICR</name>
<evidence type="ECO:0000256" key="10">
    <source>
        <dbReference type="PROSITE-ProRule" id="PRU10141"/>
    </source>
</evidence>
<dbReference type="GO" id="GO:0004693">
    <property type="term" value="F:cyclin-dependent protein serine/threonine kinase activity"/>
    <property type="evidence" value="ECO:0007669"/>
    <property type="project" value="UniProtKB-EC"/>
</dbReference>
<dbReference type="GO" id="GO:0010468">
    <property type="term" value="P:regulation of gene expression"/>
    <property type="evidence" value="ECO:0007669"/>
    <property type="project" value="TreeGrafter"/>
</dbReference>
<dbReference type="Pfam" id="PF00069">
    <property type="entry name" value="Pkinase"/>
    <property type="match status" value="1"/>
</dbReference>
<dbReference type="Gene3D" id="3.30.200.20">
    <property type="entry name" value="Phosphorylase Kinase, domain 1"/>
    <property type="match status" value="1"/>
</dbReference>
<evidence type="ECO:0000256" key="6">
    <source>
        <dbReference type="ARBA" id="ARBA00022777"/>
    </source>
</evidence>
<evidence type="ECO:0000256" key="3">
    <source>
        <dbReference type="ARBA" id="ARBA00022527"/>
    </source>
</evidence>
<dbReference type="Gene3D" id="1.10.510.10">
    <property type="entry name" value="Transferase(Phosphotransferase) domain 1"/>
    <property type="match status" value="1"/>
</dbReference>
<dbReference type="InterPro" id="IPR000719">
    <property type="entry name" value="Prot_kinase_dom"/>
</dbReference>
<dbReference type="InterPro" id="IPR050108">
    <property type="entry name" value="CDK"/>
</dbReference>
<keyword evidence="14" id="KW-1185">Reference proteome</keyword>
<dbReference type="EMBL" id="LWDP01000017">
    <property type="protein sequence ID" value="ORD94510.1"/>
    <property type="molecule type" value="Genomic_DNA"/>
</dbReference>
<dbReference type="PROSITE" id="PS00107">
    <property type="entry name" value="PROTEIN_KINASE_ATP"/>
    <property type="match status" value="1"/>
</dbReference>
<dbReference type="GO" id="GO:0000082">
    <property type="term" value="P:G1/S transition of mitotic cell cycle"/>
    <property type="evidence" value="ECO:0007669"/>
    <property type="project" value="TreeGrafter"/>
</dbReference>
<dbReference type="GO" id="GO:0005634">
    <property type="term" value="C:nucleus"/>
    <property type="evidence" value="ECO:0007669"/>
    <property type="project" value="TreeGrafter"/>
</dbReference>
<sequence>MQKPTYKKIEQIGEGTYGVVYKAAEVETGRIVAIKKVRPSKDDEGIPATTIREIILLKGLKHPSIIELLNVIHKRDDIYLVFEYLKTDLRRILNQNIKSGTRLDYETVLRMSRQLLEAVFFCHSRNIFHRDIKPQNILVSDDFCVKLADFGLARNATVPLRVYTQEIVTLWYRPPELLLGAKYYDSSVDIWSLACIMYELYTNHVLFPGESEIDQLHKIFHVLGVPRNEEWNGVENMPNYDTRNYTPKFSQKLQEIKHDEFRSILMKMLRFNPMDRMSAAEILSSDLFS</sequence>
<dbReference type="OrthoDB" id="1732493at2759"/>
<evidence type="ECO:0000256" key="8">
    <source>
        <dbReference type="ARBA" id="ARBA00047811"/>
    </source>
</evidence>
<dbReference type="FunFam" id="1.10.510.10:FF:000611">
    <property type="entry name" value="CMGC family protein kinase"/>
    <property type="match status" value="1"/>
</dbReference>
<dbReference type="GO" id="GO:0005524">
    <property type="term" value="F:ATP binding"/>
    <property type="evidence" value="ECO:0007669"/>
    <property type="project" value="UniProtKB-UniRule"/>
</dbReference>
<dbReference type="CDD" id="cd07829">
    <property type="entry name" value="STKc_CDK_like"/>
    <property type="match status" value="1"/>
</dbReference>
<evidence type="ECO:0000256" key="2">
    <source>
        <dbReference type="ARBA" id="ARBA00012425"/>
    </source>
</evidence>
<evidence type="ECO:0000256" key="5">
    <source>
        <dbReference type="ARBA" id="ARBA00022741"/>
    </source>
</evidence>
<dbReference type="AlphaFoldDB" id="A0A1Y1S8X1"/>
<dbReference type="Proteomes" id="UP000192639">
    <property type="component" value="Unassembled WGS sequence"/>
</dbReference>
<proteinExistence type="inferred from homology"/>
<dbReference type="FunFam" id="3.30.200.20:FF:000375">
    <property type="entry name" value="Cell division related protein kinase 2"/>
    <property type="match status" value="1"/>
</dbReference>
<reference evidence="13 14" key="1">
    <citation type="journal article" date="2017" name="Environ. Microbiol.">
        <title>Decay of the glycolytic pathway and adaptation to intranuclear parasitism within Enterocytozoonidae microsporidia.</title>
        <authorList>
            <person name="Wiredu Boakye D."/>
            <person name="Jaroenlak P."/>
            <person name="Prachumwat A."/>
            <person name="Williams T.A."/>
            <person name="Bateman K.S."/>
            <person name="Itsathitphaisarn O."/>
            <person name="Sritunyalucksana K."/>
            <person name="Paszkiewicz K.H."/>
            <person name="Moore K.A."/>
            <person name="Stentiford G.D."/>
            <person name="Williams B.A."/>
        </authorList>
    </citation>
    <scope>NUCLEOTIDE SEQUENCE [LARGE SCALE GENOMIC DNA]</scope>
    <source>
        <strain evidence="13 14">GB1</strain>
    </source>
</reference>
<evidence type="ECO:0000256" key="1">
    <source>
        <dbReference type="ARBA" id="ARBA00006485"/>
    </source>
</evidence>
<evidence type="ECO:0000256" key="11">
    <source>
        <dbReference type="RuleBase" id="RU000304"/>
    </source>
</evidence>
<dbReference type="GO" id="GO:0030332">
    <property type="term" value="F:cyclin binding"/>
    <property type="evidence" value="ECO:0007669"/>
    <property type="project" value="TreeGrafter"/>
</dbReference>
<dbReference type="InterPro" id="IPR017441">
    <property type="entry name" value="Protein_kinase_ATP_BS"/>
</dbReference>
<evidence type="ECO:0000313" key="14">
    <source>
        <dbReference type="Proteomes" id="UP000192639"/>
    </source>
</evidence>
<gene>
    <name evidence="13" type="primary">CDK1</name>
    <name evidence="13" type="ORF">ECANGB1_600</name>
</gene>
<feature type="domain" description="Protein kinase" evidence="12">
    <location>
        <begin position="6"/>
        <end position="288"/>
    </location>
</feature>
<dbReference type="SMART" id="SM00220">
    <property type="entry name" value="S_TKc"/>
    <property type="match status" value="1"/>
</dbReference>
<dbReference type="SUPFAM" id="SSF56112">
    <property type="entry name" value="Protein kinase-like (PK-like)"/>
    <property type="match status" value="1"/>
</dbReference>
<feature type="binding site" evidence="10">
    <location>
        <position position="36"/>
    </location>
    <ligand>
        <name>ATP</name>
        <dbReference type="ChEBI" id="CHEBI:30616"/>
    </ligand>
</feature>
<evidence type="ECO:0000256" key="4">
    <source>
        <dbReference type="ARBA" id="ARBA00022679"/>
    </source>
</evidence>
<dbReference type="GO" id="GO:0005737">
    <property type="term" value="C:cytoplasm"/>
    <property type="evidence" value="ECO:0007669"/>
    <property type="project" value="TreeGrafter"/>
</dbReference>
<evidence type="ECO:0000256" key="7">
    <source>
        <dbReference type="ARBA" id="ARBA00022840"/>
    </source>
</evidence>
<dbReference type="PANTHER" id="PTHR24056:SF550">
    <property type="entry name" value="CHROMOSOME UNDETERMINED SCAFFOLD_44, WHOLE GENOME SHOTGUN SEQUENCE"/>
    <property type="match status" value="1"/>
</dbReference>
<keyword evidence="4" id="KW-0808">Transferase</keyword>
<dbReference type="GO" id="GO:0007165">
    <property type="term" value="P:signal transduction"/>
    <property type="evidence" value="ECO:0007669"/>
    <property type="project" value="TreeGrafter"/>
</dbReference>
<evidence type="ECO:0000256" key="9">
    <source>
        <dbReference type="ARBA" id="ARBA00048367"/>
    </source>
</evidence>
<accession>A0A1Y1S8X1</accession>
<dbReference type="EC" id="2.7.11.22" evidence="2"/>
<keyword evidence="3 11" id="KW-0723">Serine/threonine-protein kinase</keyword>
<dbReference type="InterPro" id="IPR008271">
    <property type="entry name" value="Ser/Thr_kinase_AS"/>
</dbReference>
<dbReference type="VEuPathDB" id="MicrosporidiaDB:ECANGB1_600"/>
<keyword evidence="5 10" id="KW-0547">Nucleotide-binding</keyword>